<dbReference type="SUPFAM" id="SSF82693">
    <property type="entry name" value="Multidrug efflux transporter AcrB pore domain, PN1, PN2, PC1 and PC2 subdomains"/>
    <property type="match status" value="2"/>
</dbReference>
<keyword evidence="1" id="KW-1133">Transmembrane helix</keyword>
<feature type="transmembrane region" description="Helical" evidence="1">
    <location>
        <begin position="520"/>
        <end position="541"/>
    </location>
</feature>
<protein>
    <submittedName>
        <fullName evidence="2">Efflux RND transporter permease subunit</fullName>
    </submittedName>
</protein>
<dbReference type="InterPro" id="IPR027463">
    <property type="entry name" value="AcrB_DN_DC_subdom"/>
</dbReference>
<feature type="transmembrane region" description="Helical" evidence="1">
    <location>
        <begin position="12"/>
        <end position="33"/>
    </location>
</feature>
<accession>A0A7V5U2G0</accession>
<dbReference type="EMBL" id="DROK01000102">
    <property type="protein sequence ID" value="HHI96901.1"/>
    <property type="molecule type" value="Genomic_DNA"/>
</dbReference>
<dbReference type="Proteomes" id="UP000886101">
    <property type="component" value="Unassembled WGS sequence"/>
</dbReference>
<keyword evidence="1" id="KW-0472">Membrane</keyword>
<feature type="non-terminal residue" evidence="2">
    <location>
        <position position="734"/>
    </location>
</feature>
<dbReference type="GO" id="GO:0005886">
    <property type="term" value="C:plasma membrane"/>
    <property type="evidence" value="ECO:0007669"/>
    <property type="project" value="TreeGrafter"/>
</dbReference>
<dbReference type="SUPFAM" id="SSF82866">
    <property type="entry name" value="Multidrug efflux transporter AcrB transmembrane domain"/>
    <property type="match status" value="1"/>
</dbReference>
<gene>
    <name evidence="2" type="ORF">ENJ96_03535</name>
</gene>
<evidence type="ECO:0000313" key="2">
    <source>
        <dbReference type="EMBL" id="HHI96901.1"/>
    </source>
</evidence>
<dbReference type="PANTHER" id="PTHR32063:SF33">
    <property type="entry name" value="RND SUPERFAMILY EFFLUX PUMP PERMEASE COMPONENT"/>
    <property type="match status" value="1"/>
</dbReference>
<organism evidence="2">
    <name type="scientific">Thermodesulfatator atlanticus</name>
    <dbReference type="NCBI Taxonomy" id="501497"/>
    <lineage>
        <taxon>Bacteria</taxon>
        <taxon>Pseudomonadati</taxon>
        <taxon>Thermodesulfobacteriota</taxon>
        <taxon>Thermodesulfobacteria</taxon>
        <taxon>Thermodesulfobacteriales</taxon>
        <taxon>Thermodesulfatatoraceae</taxon>
        <taxon>Thermodesulfatator</taxon>
    </lineage>
</organism>
<evidence type="ECO:0000256" key="1">
    <source>
        <dbReference type="SAM" id="Phobius"/>
    </source>
</evidence>
<proteinExistence type="predicted"/>
<dbReference type="Pfam" id="PF00873">
    <property type="entry name" value="ACR_tran"/>
    <property type="match status" value="1"/>
</dbReference>
<dbReference type="Gene3D" id="3.30.70.1320">
    <property type="entry name" value="Multidrug efflux transporter AcrB pore domain like"/>
    <property type="match status" value="1"/>
</dbReference>
<dbReference type="SUPFAM" id="SSF82714">
    <property type="entry name" value="Multidrug efflux transporter AcrB TolC docking domain, DN and DC subdomains"/>
    <property type="match status" value="1"/>
</dbReference>
<dbReference type="InterPro" id="IPR001036">
    <property type="entry name" value="Acrflvin-R"/>
</dbReference>
<dbReference type="GO" id="GO:0042910">
    <property type="term" value="F:xenobiotic transmembrane transporter activity"/>
    <property type="evidence" value="ECO:0007669"/>
    <property type="project" value="TreeGrafter"/>
</dbReference>
<sequence length="734" mass="81988">MKGLIAWFAENHVAANLLMFFLLAAGLITAFHLKVEIFPEVTLDQVEVRVEYRGASPDEVEDSVIRPIEERIAGLPGIERIYSLAQEGLGVINVEVMKGWDVNQLYDDIKVEVDGLTTLPEEAERPIVRRVARRYPVINIALYGDVSEATLKYWAERLKEELLSLPEVTEVAYFALRPAEIHVEVSEETLRKYGLSLFDIARLINQESLDLPSGRILSPSREILLRVQGKRYYGYEYAEIPIIASPSGQEIKLREIAVVKDEFRDIVDLFAFFNGKRAAVIEVFRLGNQNVLTISKAVKRYLPALKAQLPEGLKLVVFEDNSQILKARLFLLLKNMGLGMLLVLILLGFFLNPKLSFWIMLGIPISFATALFLLPHFDVSINMVSLFAFILVLGIVVDDAIVIGENVFRLREEGEPPLKAAIRGTLEVYKPVVFSVLTTVAAFWPLLYGKGVLGKFIRVIPIVVILVLLGSLIEALFVLPAHLASTKGQIKPEGASFVARGIKRLVAGPYQRTLTTLLSWRYATLAAAVVILLFTLSLWLGGRIKFTFFPRVESDDINCYLTMPAGTPTAQTLALARTIEEKGLQVVREYERKYHQPLLEYSMIMLGVHQARHGPKAGSPSLGSHLAQVTIELVPGERRPGISTKEIVRKWRKAVGDIPGAEGILFQSELFGLGKPIEVALSLKDETRLLAAVEELKRELRRFPGVHDIEDSFIPGKDEIKLRLKDGARSLGIT</sequence>
<feature type="transmembrane region" description="Helical" evidence="1">
    <location>
        <begin position="459"/>
        <end position="479"/>
    </location>
</feature>
<dbReference type="PANTHER" id="PTHR32063">
    <property type="match status" value="1"/>
</dbReference>
<dbReference type="PRINTS" id="PR00702">
    <property type="entry name" value="ACRIFLAVINRP"/>
</dbReference>
<name>A0A7V5U2G0_9BACT</name>
<dbReference type="AlphaFoldDB" id="A0A7V5U2G0"/>
<dbReference type="Gene3D" id="3.30.70.1440">
    <property type="entry name" value="Multidrug efflux transporter AcrB pore domain"/>
    <property type="match status" value="1"/>
</dbReference>
<comment type="caution">
    <text evidence="2">The sequence shown here is derived from an EMBL/GenBank/DDBJ whole genome shotgun (WGS) entry which is preliminary data.</text>
</comment>
<feature type="transmembrane region" description="Helical" evidence="1">
    <location>
        <begin position="386"/>
        <end position="408"/>
    </location>
</feature>
<keyword evidence="1" id="KW-0812">Transmembrane</keyword>
<reference evidence="2" key="1">
    <citation type="journal article" date="2020" name="mSystems">
        <title>Genome- and Community-Level Interaction Insights into Carbon Utilization and Element Cycling Functions of Hydrothermarchaeota in Hydrothermal Sediment.</title>
        <authorList>
            <person name="Zhou Z."/>
            <person name="Liu Y."/>
            <person name="Xu W."/>
            <person name="Pan J."/>
            <person name="Luo Z.H."/>
            <person name="Li M."/>
        </authorList>
    </citation>
    <scope>NUCLEOTIDE SEQUENCE [LARGE SCALE GENOMIC DNA]</scope>
    <source>
        <strain evidence="2">HyVt-533</strain>
    </source>
</reference>
<feature type="transmembrane region" description="Helical" evidence="1">
    <location>
        <begin position="428"/>
        <end position="447"/>
    </location>
</feature>
<dbReference type="Gene3D" id="1.20.1640.10">
    <property type="entry name" value="Multidrug efflux transporter AcrB transmembrane domain"/>
    <property type="match status" value="2"/>
</dbReference>
<feature type="transmembrane region" description="Helical" evidence="1">
    <location>
        <begin position="329"/>
        <end position="351"/>
    </location>
</feature>
<dbReference type="Gene3D" id="3.30.70.1430">
    <property type="entry name" value="Multidrug efflux transporter AcrB pore domain"/>
    <property type="match status" value="2"/>
</dbReference>
<feature type="transmembrane region" description="Helical" evidence="1">
    <location>
        <begin position="357"/>
        <end position="374"/>
    </location>
</feature>
<dbReference type="Gene3D" id="3.30.2090.10">
    <property type="entry name" value="Multidrug efflux transporter AcrB TolC docking domain, DN and DC subdomains"/>
    <property type="match status" value="2"/>
</dbReference>